<sequence length="65" mass="7624">MTLCVVTLFLRVGYLRALWLPCKKGNRFIQQLSYSSHRHRAKILLRTEDFVKVSEAVLKRIVCDC</sequence>
<dbReference type="HOGENOM" id="CLU_2848989_0_0_1"/>
<accession>H2Y102</accession>
<reference evidence="3" key="1">
    <citation type="journal article" date="2002" name="Science">
        <title>The draft genome of Ciona intestinalis: insights into chordate and vertebrate origins.</title>
        <authorList>
            <person name="Dehal P."/>
            <person name="Satou Y."/>
            <person name="Campbell R.K."/>
            <person name="Chapman J."/>
            <person name="Degnan B."/>
            <person name="De Tomaso A."/>
            <person name="Davidson B."/>
            <person name="Di Gregorio A."/>
            <person name="Gelpke M."/>
            <person name="Goodstein D.M."/>
            <person name="Harafuji N."/>
            <person name="Hastings K.E."/>
            <person name="Ho I."/>
            <person name="Hotta K."/>
            <person name="Huang W."/>
            <person name="Kawashima T."/>
            <person name="Lemaire P."/>
            <person name="Martinez D."/>
            <person name="Meinertzhagen I.A."/>
            <person name="Necula S."/>
            <person name="Nonaka M."/>
            <person name="Putnam N."/>
            <person name="Rash S."/>
            <person name="Saiga H."/>
            <person name="Satake M."/>
            <person name="Terry A."/>
            <person name="Yamada L."/>
            <person name="Wang H.G."/>
            <person name="Awazu S."/>
            <person name="Azumi K."/>
            <person name="Boore J."/>
            <person name="Branno M."/>
            <person name="Chin-Bow S."/>
            <person name="DeSantis R."/>
            <person name="Doyle S."/>
            <person name="Francino P."/>
            <person name="Keys D.N."/>
            <person name="Haga S."/>
            <person name="Hayashi H."/>
            <person name="Hino K."/>
            <person name="Imai K.S."/>
            <person name="Inaba K."/>
            <person name="Kano S."/>
            <person name="Kobayashi K."/>
            <person name="Kobayashi M."/>
            <person name="Lee B.I."/>
            <person name="Makabe K.W."/>
            <person name="Manohar C."/>
            <person name="Matassi G."/>
            <person name="Medina M."/>
            <person name="Mochizuki Y."/>
            <person name="Mount S."/>
            <person name="Morishita T."/>
            <person name="Miura S."/>
            <person name="Nakayama A."/>
            <person name="Nishizaka S."/>
            <person name="Nomoto H."/>
            <person name="Ohta F."/>
            <person name="Oishi K."/>
            <person name="Rigoutsos I."/>
            <person name="Sano M."/>
            <person name="Sasaki A."/>
            <person name="Sasakura Y."/>
            <person name="Shoguchi E."/>
            <person name="Shin-i T."/>
            <person name="Spagnuolo A."/>
            <person name="Stainier D."/>
            <person name="Suzuki M.M."/>
            <person name="Tassy O."/>
            <person name="Takatori N."/>
            <person name="Tokuoka M."/>
            <person name="Yagi K."/>
            <person name="Yoshizaki F."/>
            <person name="Wada S."/>
            <person name="Zhang C."/>
            <person name="Hyatt P.D."/>
            <person name="Larimer F."/>
            <person name="Detter C."/>
            <person name="Doggett N."/>
            <person name="Glavina T."/>
            <person name="Hawkins T."/>
            <person name="Richardson P."/>
            <person name="Lucas S."/>
            <person name="Kohara Y."/>
            <person name="Levine M."/>
            <person name="Satoh N."/>
            <person name="Rokhsar D.S."/>
        </authorList>
    </citation>
    <scope>NUCLEOTIDE SEQUENCE [LARGE SCALE GENOMIC DNA]</scope>
</reference>
<proteinExistence type="predicted"/>
<protein>
    <recommendedName>
        <fullName evidence="4">Secreted protein</fullName>
    </recommendedName>
</protein>
<reference evidence="2" key="4">
    <citation type="submission" date="2025-09" db="UniProtKB">
        <authorList>
            <consortium name="Ensembl"/>
        </authorList>
    </citation>
    <scope>IDENTIFICATION</scope>
</reference>
<dbReference type="Proteomes" id="UP000008144">
    <property type="component" value="Chromosome 14"/>
</dbReference>
<evidence type="ECO:0000313" key="2">
    <source>
        <dbReference type="Ensembl" id="ENSCINP00000035586.1"/>
    </source>
</evidence>
<feature type="signal peptide" evidence="1">
    <location>
        <begin position="1"/>
        <end position="17"/>
    </location>
</feature>
<reference evidence="2" key="2">
    <citation type="journal article" date="2008" name="Genome Biol.">
        <title>Improved genome assembly and evidence-based global gene model set for the chordate Ciona intestinalis: new insight into intron and operon populations.</title>
        <authorList>
            <person name="Satou Y."/>
            <person name="Mineta K."/>
            <person name="Ogasawara M."/>
            <person name="Sasakura Y."/>
            <person name="Shoguchi E."/>
            <person name="Ueno K."/>
            <person name="Yamada L."/>
            <person name="Matsumoto J."/>
            <person name="Wasserscheid J."/>
            <person name="Dewar K."/>
            <person name="Wiley G.B."/>
            <person name="Macmil S.L."/>
            <person name="Roe B.A."/>
            <person name="Zeller R.W."/>
            <person name="Hastings K.E."/>
            <person name="Lemaire P."/>
            <person name="Lindquist E."/>
            <person name="Endo T."/>
            <person name="Hotta K."/>
            <person name="Inaba K."/>
        </authorList>
    </citation>
    <scope>NUCLEOTIDE SEQUENCE [LARGE SCALE GENOMIC DNA]</scope>
    <source>
        <strain evidence="2">wild type</strain>
    </source>
</reference>
<keyword evidence="3" id="KW-1185">Reference proteome</keyword>
<reference evidence="2" key="3">
    <citation type="submission" date="2025-08" db="UniProtKB">
        <authorList>
            <consortium name="Ensembl"/>
        </authorList>
    </citation>
    <scope>IDENTIFICATION</scope>
</reference>
<organism evidence="2 3">
    <name type="scientific">Ciona intestinalis</name>
    <name type="common">Transparent sea squirt</name>
    <name type="synonym">Ascidia intestinalis</name>
    <dbReference type="NCBI Taxonomy" id="7719"/>
    <lineage>
        <taxon>Eukaryota</taxon>
        <taxon>Metazoa</taxon>
        <taxon>Chordata</taxon>
        <taxon>Tunicata</taxon>
        <taxon>Ascidiacea</taxon>
        <taxon>Phlebobranchia</taxon>
        <taxon>Cionidae</taxon>
        <taxon>Ciona</taxon>
    </lineage>
</organism>
<name>H2Y102_CIOIN</name>
<keyword evidence="1" id="KW-0732">Signal</keyword>
<dbReference type="InParanoid" id="H2Y102"/>
<dbReference type="EMBL" id="EAAA01001188">
    <property type="status" value="NOT_ANNOTATED_CDS"/>
    <property type="molecule type" value="Genomic_DNA"/>
</dbReference>
<feature type="chain" id="PRO_5003577647" description="Secreted protein" evidence="1">
    <location>
        <begin position="18"/>
        <end position="65"/>
    </location>
</feature>
<evidence type="ECO:0008006" key="4">
    <source>
        <dbReference type="Google" id="ProtNLM"/>
    </source>
</evidence>
<evidence type="ECO:0000313" key="3">
    <source>
        <dbReference type="Proteomes" id="UP000008144"/>
    </source>
</evidence>
<dbReference type="AlphaFoldDB" id="H2Y102"/>
<dbReference type="Ensembl" id="ENSCINT00000032423.1">
    <property type="protein sequence ID" value="ENSCINP00000035586.1"/>
    <property type="gene ID" value="ENSCING00000018230.1"/>
</dbReference>
<evidence type="ECO:0000256" key="1">
    <source>
        <dbReference type="SAM" id="SignalP"/>
    </source>
</evidence>